<evidence type="ECO:0000256" key="1">
    <source>
        <dbReference type="ARBA" id="ARBA00004186"/>
    </source>
</evidence>
<feature type="repeat" description="WD" evidence="12">
    <location>
        <begin position="15"/>
        <end position="57"/>
    </location>
</feature>
<dbReference type="PROSITE" id="PS50294">
    <property type="entry name" value="WD_REPEATS_REGION"/>
    <property type="match status" value="4"/>
</dbReference>
<dbReference type="Gramene" id="EFJ20167">
    <property type="protein sequence ID" value="EFJ20167"/>
    <property type="gene ID" value="SELMODRAFT_443995"/>
</dbReference>
<accession>D8S641</accession>
<dbReference type="PANTHER" id="PTHR19845:SF0">
    <property type="entry name" value="KATANIN P80 WD40 REPEAT-CONTAINING SUBUNIT B1"/>
    <property type="match status" value="1"/>
</dbReference>
<dbReference type="InterPro" id="IPR019775">
    <property type="entry name" value="WD40_repeat_CS"/>
</dbReference>
<gene>
    <name evidence="15" type="ORF">SELMODRAFT_443995</name>
</gene>
<dbReference type="GO" id="GO:0005819">
    <property type="term" value="C:spindle"/>
    <property type="evidence" value="ECO:0007669"/>
    <property type="project" value="UniProtKB-SubCell"/>
</dbReference>
<evidence type="ECO:0000256" key="3">
    <source>
        <dbReference type="ARBA" id="ARBA00022574"/>
    </source>
</evidence>
<keyword evidence="3 12" id="KW-0853">WD repeat</keyword>
<dbReference type="Pfam" id="PF00400">
    <property type="entry name" value="WD40"/>
    <property type="match status" value="5"/>
</dbReference>
<evidence type="ECO:0000313" key="15">
    <source>
        <dbReference type="EMBL" id="EFJ20167.1"/>
    </source>
</evidence>
<feature type="compositionally biased region" description="Polar residues" evidence="13">
    <location>
        <begin position="404"/>
        <end position="418"/>
    </location>
</feature>
<dbReference type="STRING" id="88036.D8S641"/>
<dbReference type="GO" id="GO:0005874">
    <property type="term" value="C:microtubule"/>
    <property type="evidence" value="ECO:0007669"/>
    <property type="project" value="UniProtKB-KW"/>
</dbReference>
<evidence type="ECO:0000313" key="16">
    <source>
        <dbReference type="Proteomes" id="UP000001514"/>
    </source>
</evidence>
<dbReference type="InterPro" id="IPR036322">
    <property type="entry name" value="WD40_repeat_dom_sf"/>
</dbReference>
<evidence type="ECO:0000256" key="11">
    <source>
        <dbReference type="HAMAP-Rule" id="MF_03022"/>
    </source>
</evidence>
<evidence type="ECO:0000256" key="4">
    <source>
        <dbReference type="ARBA" id="ARBA00022618"/>
    </source>
</evidence>
<dbReference type="PRINTS" id="PR00320">
    <property type="entry name" value="GPROTEINBRPT"/>
</dbReference>
<keyword evidence="7" id="KW-0498">Mitosis</keyword>
<keyword evidence="8 11" id="KW-0206">Cytoskeleton</keyword>
<dbReference type="GO" id="GO:0051013">
    <property type="term" value="P:microtubule severing"/>
    <property type="evidence" value="ECO:0007669"/>
    <property type="project" value="UniProtKB-UniRule"/>
</dbReference>
<comment type="function">
    <text evidence="11">May participate in a complex which severs microtubules in an ATP-dependent manner. Microtubule severing may promote rapid reorganization of cellular microtubule arrays.</text>
</comment>
<evidence type="ECO:0000256" key="5">
    <source>
        <dbReference type="ARBA" id="ARBA00022701"/>
    </source>
</evidence>
<evidence type="ECO:0000256" key="13">
    <source>
        <dbReference type="SAM" id="MobiDB-lite"/>
    </source>
</evidence>
<keyword evidence="6" id="KW-0677">Repeat</keyword>
<feature type="repeat" description="WD" evidence="12">
    <location>
        <begin position="58"/>
        <end position="99"/>
    </location>
</feature>
<evidence type="ECO:0000256" key="6">
    <source>
        <dbReference type="ARBA" id="ARBA00022737"/>
    </source>
</evidence>
<reference evidence="15 16" key="1">
    <citation type="journal article" date="2011" name="Science">
        <title>The Selaginella genome identifies genetic changes associated with the evolution of vascular plants.</title>
        <authorList>
            <person name="Banks J.A."/>
            <person name="Nishiyama T."/>
            <person name="Hasebe M."/>
            <person name="Bowman J.L."/>
            <person name="Gribskov M."/>
            <person name="dePamphilis C."/>
            <person name="Albert V.A."/>
            <person name="Aono N."/>
            <person name="Aoyama T."/>
            <person name="Ambrose B.A."/>
            <person name="Ashton N.W."/>
            <person name="Axtell M.J."/>
            <person name="Barker E."/>
            <person name="Barker M.S."/>
            <person name="Bennetzen J.L."/>
            <person name="Bonawitz N.D."/>
            <person name="Chapple C."/>
            <person name="Cheng C."/>
            <person name="Correa L.G."/>
            <person name="Dacre M."/>
            <person name="DeBarry J."/>
            <person name="Dreyer I."/>
            <person name="Elias M."/>
            <person name="Engstrom E.M."/>
            <person name="Estelle M."/>
            <person name="Feng L."/>
            <person name="Finet C."/>
            <person name="Floyd S.K."/>
            <person name="Frommer W.B."/>
            <person name="Fujita T."/>
            <person name="Gramzow L."/>
            <person name="Gutensohn M."/>
            <person name="Harholt J."/>
            <person name="Hattori M."/>
            <person name="Heyl A."/>
            <person name="Hirai T."/>
            <person name="Hiwatashi Y."/>
            <person name="Ishikawa M."/>
            <person name="Iwata M."/>
            <person name="Karol K.G."/>
            <person name="Koehler B."/>
            <person name="Kolukisaoglu U."/>
            <person name="Kubo M."/>
            <person name="Kurata T."/>
            <person name="Lalonde S."/>
            <person name="Li K."/>
            <person name="Li Y."/>
            <person name="Litt A."/>
            <person name="Lyons E."/>
            <person name="Manning G."/>
            <person name="Maruyama T."/>
            <person name="Michael T.P."/>
            <person name="Mikami K."/>
            <person name="Miyazaki S."/>
            <person name="Morinaga S."/>
            <person name="Murata T."/>
            <person name="Mueller-Roeber B."/>
            <person name="Nelson D.R."/>
            <person name="Obara M."/>
            <person name="Oguri Y."/>
            <person name="Olmstead R.G."/>
            <person name="Onodera N."/>
            <person name="Petersen B.L."/>
            <person name="Pils B."/>
            <person name="Prigge M."/>
            <person name="Rensing S.A."/>
            <person name="Riano-Pachon D.M."/>
            <person name="Roberts A.W."/>
            <person name="Sato Y."/>
            <person name="Scheller H.V."/>
            <person name="Schulz B."/>
            <person name="Schulz C."/>
            <person name="Shakirov E.V."/>
            <person name="Shibagaki N."/>
            <person name="Shinohara N."/>
            <person name="Shippen D.E."/>
            <person name="Soerensen I."/>
            <person name="Sotooka R."/>
            <person name="Sugimoto N."/>
            <person name="Sugita M."/>
            <person name="Sumikawa N."/>
            <person name="Tanurdzic M."/>
            <person name="Theissen G."/>
            <person name="Ulvskov P."/>
            <person name="Wakazuki S."/>
            <person name="Weng J.K."/>
            <person name="Willats W.W."/>
            <person name="Wipf D."/>
            <person name="Wolf P.G."/>
            <person name="Yang L."/>
            <person name="Zimmer A.D."/>
            <person name="Zhu Q."/>
            <person name="Mitros T."/>
            <person name="Hellsten U."/>
            <person name="Loque D."/>
            <person name="Otillar R."/>
            <person name="Salamov A."/>
            <person name="Schmutz J."/>
            <person name="Shapiro H."/>
            <person name="Lindquist E."/>
            <person name="Lucas S."/>
            <person name="Rokhsar D."/>
            <person name="Grigoriev I.V."/>
        </authorList>
    </citation>
    <scope>NUCLEOTIDE SEQUENCE [LARGE SCALE GENOMIC DNA]</scope>
</reference>
<keyword evidence="5 11" id="KW-0493">Microtubule</keyword>
<sequence>MRLSMKRQIFGGEEFVAHGSDVNCLKIGKKSSRVLVTGGEDHKVNMWAIGKPNAILSLSGHTSGVESVAFDAAEVLVVAGAASGTIKLWDLEEAKIVRTLTGHRSNCISVDFHPFGEFFASGSLDTNLKIWDIRRKGCIHTYKGHTRGVKCVKFSPDGRWIVSGGEDNVVKLWDLTAGKLIHDFKYHEAQIQCLDFHPHEFLLASGSADKTVKFYDLETFELIGSSGPETSGVRVMGFNPDGRTIVSATQENLKVLSWEPLRYHDAVDVGWSKIADLSIHEGKLLGCSFNQSCVGVWVVDLTRATPLQVSAASRTNSVVAGKAVSNITPAIDSHVKNPVKTSMPQPSESVLKEVRTGTGTKLKPDLDVTAVENAPNAPNRVSTPLPSKALTSSYVLTPRKGSITRVQSSDIVRQSSPMSGIASRPASGLSSFSENGHAPTPRQESTAESIRKSFEGNGKINGNVGAGDSFSPRVAVIRSSYIHPDTSSNKTFPTESDDDREEKVTKRHTPFSIKAESGIRGSISDDRVQQLKHCFDEVAAAQGDADFRRSRSFSAQRGRKERDIADVPVTVHVGRGKPVALDTSQRNSMMDAMEKPAAASQDETDALDEVMQQHYTVSGTLQTRLAKLQMVRRLWFKNDLKAVIDATSKMADNSVLGDLLSILTERSDMITLEVCSLLLPLLNTLLHSNYDRHITTSLSMLSLLVKSFGPLIHNTLTASPSIGVDVQLEERHARCSECYKELQAIKQSIAPLMRKSGEISKTARDLNVALSDL</sequence>
<dbReference type="GO" id="GO:0051301">
    <property type="term" value="P:cell division"/>
    <property type="evidence" value="ECO:0007669"/>
    <property type="project" value="UniProtKB-KW"/>
</dbReference>
<dbReference type="Proteomes" id="UP000001514">
    <property type="component" value="Unassembled WGS sequence"/>
</dbReference>
<dbReference type="InterPro" id="IPR028021">
    <property type="entry name" value="Katanin_C-terminal"/>
</dbReference>
<feature type="repeat" description="WD" evidence="12">
    <location>
        <begin position="100"/>
        <end position="141"/>
    </location>
</feature>
<dbReference type="GO" id="GO:0008352">
    <property type="term" value="C:katanin complex"/>
    <property type="evidence" value="ECO:0000318"/>
    <property type="project" value="GO_Central"/>
</dbReference>
<evidence type="ECO:0000256" key="2">
    <source>
        <dbReference type="ARBA" id="ARBA00022490"/>
    </source>
</evidence>
<comment type="subcellular location">
    <subcellularLocation>
        <location evidence="1">Cytoplasm</location>
        <location evidence="1">Cytoskeleton</location>
        <location evidence="1">Spindle</location>
    </subcellularLocation>
</comment>
<name>D8S641_SELML</name>
<dbReference type="InterPro" id="IPR015943">
    <property type="entry name" value="WD40/YVTN_repeat-like_dom_sf"/>
</dbReference>
<organism evidence="16">
    <name type="scientific">Selaginella moellendorffii</name>
    <name type="common">Spikemoss</name>
    <dbReference type="NCBI Taxonomy" id="88036"/>
    <lineage>
        <taxon>Eukaryota</taxon>
        <taxon>Viridiplantae</taxon>
        <taxon>Streptophyta</taxon>
        <taxon>Embryophyta</taxon>
        <taxon>Tracheophyta</taxon>
        <taxon>Lycopodiopsida</taxon>
        <taxon>Selaginellales</taxon>
        <taxon>Selaginellaceae</taxon>
        <taxon>Selaginella</taxon>
    </lineage>
</organism>
<evidence type="ECO:0000256" key="12">
    <source>
        <dbReference type="PROSITE-ProRule" id="PRU00221"/>
    </source>
</evidence>
<evidence type="ECO:0000256" key="9">
    <source>
        <dbReference type="ARBA" id="ARBA00023306"/>
    </source>
</evidence>
<dbReference type="FunFam" id="2.130.10.10:FF:000846">
    <property type="entry name" value="Katanin p80 WD40 repeat-containing subunit B1 homolog"/>
    <property type="match status" value="1"/>
</dbReference>
<dbReference type="PROSITE" id="PS00678">
    <property type="entry name" value="WD_REPEATS_1"/>
    <property type="match status" value="1"/>
</dbReference>
<dbReference type="KEGG" id="smo:SELMODRAFT_443995"/>
<feature type="domain" description="Katanin p80 subunit C-terminal" evidence="14">
    <location>
        <begin position="612"/>
        <end position="770"/>
    </location>
</feature>
<feature type="region of interest" description="Disordered" evidence="13">
    <location>
        <begin position="404"/>
        <end position="449"/>
    </location>
</feature>
<evidence type="ECO:0000256" key="8">
    <source>
        <dbReference type="ARBA" id="ARBA00023212"/>
    </source>
</evidence>
<keyword evidence="4" id="KW-0132">Cell division</keyword>
<dbReference type="EMBL" id="GL377603">
    <property type="protein sequence ID" value="EFJ20167.1"/>
    <property type="molecule type" value="Genomic_DNA"/>
</dbReference>
<evidence type="ECO:0000259" key="14">
    <source>
        <dbReference type="Pfam" id="PF13925"/>
    </source>
</evidence>
<dbReference type="InterPro" id="IPR020472">
    <property type="entry name" value="WD40_PAC1"/>
</dbReference>
<dbReference type="HAMAP" id="MF_03022">
    <property type="entry name" value="Katanin_p80_B1"/>
    <property type="match status" value="1"/>
</dbReference>
<dbReference type="OMA" id="CHEGKIQ"/>
<dbReference type="AlphaFoldDB" id="D8S641"/>
<keyword evidence="16" id="KW-1185">Reference proteome</keyword>
<dbReference type="PROSITE" id="PS50082">
    <property type="entry name" value="WD_REPEATS_2"/>
    <property type="match status" value="5"/>
</dbReference>
<keyword evidence="9" id="KW-0131">Cell cycle</keyword>
<protein>
    <recommendedName>
        <fullName evidence="11">Katanin p80 WD40 repeat-containing subunit B1 homolog</fullName>
    </recommendedName>
</protein>
<feature type="repeat" description="WD" evidence="12">
    <location>
        <begin position="184"/>
        <end position="225"/>
    </location>
</feature>
<dbReference type="CDD" id="cd00200">
    <property type="entry name" value="WD40"/>
    <property type="match status" value="1"/>
</dbReference>
<dbReference type="InterPro" id="IPR001680">
    <property type="entry name" value="WD40_rpt"/>
</dbReference>
<dbReference type="HOGENOM" id="CLU_007811_0_0_1"/>
<dbReference type="InterPro" id="IPR026962">
    <property type="entry name" value="KTNB1"/>
</dbReference>
<feature type="compositionally biased region" description="Polar residues" evidence="13">
    <location>
        <begin position="485"/>
        <end position="494"/>
    </location>
</feature>
<dbReference type="FunCoup" id="D8S641">
    <property type="interactions" value="2763"/>
</dbReference>
<comment type="similarity">
    <text evidence="11">Belongs to the WD repeat KATNB1 family.</text>
</comment>
<keyword evidence="2 11" id="KW-0963">Cytoplasm</keyword>
<dbReference type="eggNOG" id="KOG0267">
    <property type="taxonomic scope" value="Eukaryota"/>
</dbReference>
<comment type="function">
    <text evidence="10">Participates in a complex which severs microtubules in an ATP-dependent manner. May act to target the enzymatic subunit of this complex to sites of action such as the centrosome. Microtubule severing may promote rapid reorganization of cellular microtubule arrays and the release of microtubules from the centrosome following nucleation.</text>
</comment>
<dbReference type="InParanoid" id="D8S641"/>
<evidence type="ECO:0000256" key="7">
    <source>
        <dbReference type="ARBA" id="ARBA00022776"/>
    </source>
</evidence>
<dbReference type="PANTHER" id="PTHR19845">
    <property type="entry name" value="KATANIN P80 SUBUNIT"/>
    <property type="match status" value="1"/>
</dbReference>
<dbReference type="SUPFAM" id="SSF50978">
    <property type="entry name" value="WD40 repeat-like"/>
    <property type="match status" value="1"/>
</dbReference>
<dbReference type="Gene3D" id="2.130.10.10">
    <property type="entry name" value="YVTN repeat-like/Quinoprotein amine dehydrogenase"/>
    <property type="match status" value="2"/>
</dbReference>
<feature type="region of interest" description="Disordered" evidence="13">
    <location>
        <begin position="481"/>
        <end position="507"/>
    </location>
</feature>
<feature type="repeat" description="WD" evidence="12">
    <location>
        <begin position="142"/>
        <end position="183"/>
    </location>
</feature>
<dbReference type="SMART" id="SM00320">
    <property type="entry name" value="WD40"/>
    <property type="match status" value="6"/>
</dbReference>
<dbReference type="GO" id="GO:0007019">
    <property type="term" value="P:microtubule depolymerization"/>
    <property type="evidence" value="ECO:0000318"/>
    <property type="project" value="GO_Central"/>
</dbReference>
<evidence type="ECO:0000256" key="10">
    <source>
        <dbReference type="ARBA" id="ARBA00057470"/>
    </source>
</evidence>
<proteinExistence type="inferred from homology"/>
<dbReference type="GO" id="GO:0005737">
    <property type="term" value="C:cytoplasm"/>
    <property type="evidence" value="ECO:0007669"/>
    <property type="project" value="UniProtKB-UniRule"/>
</dbReference>
<dbReference type="Pfam" id="PF13925">
    <property type="entry name" value="Katanin_con80"/>
    <property type="match status" value="1"/>
</dbReference>
<dbReference type="GO" id="GO:0008017">
    <property type="term" value="F:microtubule binding"/>
    <property type="evidence" value="ECO:0007669"/>
    <property type="project" value="UniProtKB-UniRule"/>
</dbReference>